<proteinExistence type="predicted"/>
<gene>
    <name evidence="1" type="ORF">GCM10023331_24140</name>
</gene>
<evidence type="ECO:0008006" key="3">
    <source>
        <dbReference type="Google" id="ProtNLM"/>
    </source>
</evidence>
<evidence type="ECO:0000313" key="2">
    <source>
        <dbReference type="Proteomes" id="UP001500298"/>
    </source>
</evidence>
<organism evidence="1 2">
    <name type="scientific">Algivirga pacifica</name>
    <dbReference type="NCBI Taxonomy" id="1162670"/>
    <lineage>
        <taxon>Bacteria</taxon>
        <taxon>Pseudomonadati</taxon>
        <taxon>Bacteroidota</taxon>
        <taxon>Cytophagia</taxon>
        <taxon>Cytophagales</taxon>
        <taxon>Flammeovirgaceae</taxon>
        <taxon>Algivirga</taxon>
    </lineage>
</organism>
<name>A0ABP9DCH8_9BACT</name>
<keyword evidence="2" id="KW-1185">Reference proteome</keyword>
<sequence>MKLVFIYSLDDGRDNELHRIIQIAGATVFSESPVSGVYTNAGDDYRWFGQVGMQTESKMYMLAVTEEQASDLVTLIDDYNEAHEKHPFHAYSISVDQMTQVQ</sequence>
<reference evidence="2" key="1">
    <citation type="journal article" date="2019" name="Int. J. Syst. Evol. Microbiol.">
        <title>The Global Catalogue of Microorganisms (GCM) 10K type strain sequencing project: providing services to taxonomists for standard genome sequencing and annotation.</title>
        <authorList>
            <consortium name="The Broad Institute Genomics Platform"/>
            <consortium name="The Broad Institute Genome Sequencing Center for Infectious Disease"/>
            <person name="Wu L."/>
            <person name="Ma J."/>
        </authorList>
    </citation>
    <scope>NUCLEOTIDE SEQUENCE [LARGE SCALE GENOMIC DNA]</scope>
    <source>
        <strain evidence="2">JCM 18326</strain>
    </source>
</reference>
<dbReference type="EMBL" id="BAABJX010000036">
    <property type="protein sequence ID" value="GAA4838133.1"/>
    <property type="molecule type" value="Genomic_DNA"/>
</dbReference>
<dbReference type="RefSeq" id="WP_345372151.1">
    <property type="nucleotide sequence ID" value="NZ_BAABJX010000036.1"/>
</dbReference>
<comment type="caution">
    <text evidence="1">The sequence shown here is derived from an EMBL/GenBank/DDBJ whole genome shotgun (WGS) entry which is preliminary data.</text>
</comment>
<accession>A0ABP9DCH8</accession>
<dbReference type="Proteomes" id="UP001500298">
    <property type="component" value="Unassembled WGS sequence"/>
</dbReference>
<evidence type="ECO:0000313" key="1">
    <source>
        <dbReference type="EMBL" id="GAA4838133.1"/>
    </source>
</evidence>
<protein>
    <recommendedName>
        <fullName evidence="3">Transcriptional regulator</fullName>
    </recommendedName>
</protein>